<accession>A0AA88QBR2</accession>
<evidence type="ECO:0000313" key="1">
    <source>
        <dbReference type="EMBL" id="KAK2909267.1"/>
    </source>
</evidence>
<dbReference type="EMBL" id="JAUYZG010000004">
    <property type="protein sequence ID" value="KAK2909267.1"/>
    <property type="molecule type" value="Genomic_DNA"/>
</dbReference>
<gene>
    <name evidence="1" type="ORF">Q8A67_005104</name>
</gene>
<evidence type="ECO:0000313" key="2">
    <source>
        <dbReference type="Proteomes" id="UP001187343"/>
    </source>
</evidence>
<name>A0AA88QBR2_9TELE</name>
<keyword evidence="2" id="KW-1185">Reference proteome</keyword>
<protein>
    <submittedName>
        <fullName evidence="1">Uncharacterized protein</fullName>
    </submittedName>
</protein>
<organism evidence="1 2">
    <name type="scientific">Cirrhinus molitorella</name>
    <name type="common">mud carp</name>
    <dbReference type="NCBI Taxonomy" id="172907"/>
    <lineage>
        <taxon>Eukaryota</taxon>
        <taxon>Metazoa</taxon>
        <taxon>Chordata</taxon>
        <taxon>Craniata</taxon>
        <taxon>Vertebrata</taxon>
        <taxon>Euteleostomi</taxon>
        <taxon>Actinopterygii</taxon>
        <taxon>Neopterygii</taxon>
        <taxon>Teleostei</taxon>
        <taxon>Ostariophysi</taxon>
        <taxon>Cypriniformes</taxon>
        <taxon>Cyprinidae</taxon>
        <taxon>Labeoninae</taxon>
        <taxon>Labeonini</taxon>
        <taxon>Cirrhinus</taxon>
    </lineage>
</organism>
<dbReference type="Proteomes" id="UP001187343">
    <property type="component" value="Unassembled WGS sequence"/>
</dbReference>
<proteinExistence type="predicted"/>
<comment type="caution">
    <text evidence="1">The sequence shown here is derived from an EMBL/GenBank/DDBJ whole genome shotgun (WGS) entry which is preliminary data.</text>
</comment>
<reference evidence="1" key="1">
    <citation type="submission" date="2023-08" db="EMBL/GenBank/DDBJ databases">
        <title>Chromosome-level Genome Assembly of mud carp (Cirrhinus molitorella).</title>
        <authorList>
            <person name="Liu H."/>
        </authorList>
    </citation>
    <scope>NUCLEOTIDE SEQUENCE</scope>
    <source>
        <strain evidence="1">Prfri</strain>
        <tissue evidence="1">Muscle</tissue>
    </source>
</reference>
<sequence length="71" mass="7831">MESVIKLKRKTWLATVNEKSTKEARRCTKAHGPSLFTLTPQLVSFAAGRASGTSCERASRESQVSLPHTEQ</sequence>
<dbReference type="AlphaFoldDB" id="A0AA88QBR2"/>